<organism evidence="1 2">
    <name type="scientific">Psychrobacter aquaticus CMS 56</name>
    <dbReference type="NCBI Taxonomy" id="1354303"/>
    <lineage>
        <taxon>Bacteria</taxon>
        <taxon>Pseudomonadati</taxon>
        <taxon>Pseudomonadota</taxon>
        <taxon>Gammaproteobacteria</taxon>
        <taxon>Moraxellales</taxon>
        <taxon>Moraxellaceae</taxon>
        <taxon>Psychrobacter</taxon>
    </lineage>
</organism>
<name>U4T1T8_9GAMM</name>
<sequence length="38" mass="4466">MQRHSTQEKFIPVQHWNIMYLFYLASTVADAGDKINIV</sequence>
<proteinExistence type="predicted"/>
<dbReference type="AlphaFoldDB" id="U4T1T8"/>
<gene>
    <name evidence="1" type="ORF">M917_2493</name>
</gene>
<accession>U4T1T8</accession>
<evidence type="ECO:0000313" key="1">
    <source>
        <dbReference type="EMBL" id="ERL54345.1"/>
    </source>
</evidence>
<evidence type="ECO:0000313" key="2">
    <source>
        <dbReference type="Proteomes" id="UP000016761"/>
    </source>
</evidence>
<keyword evidence="2" id="KW-1185">Reference proteome</keyword>
<comment type="caution">
    <text evidence="1">The sequence shown here is derived from an EMBL/GenBank/DDBJ whole genome shotgun (WGS) entry which is preliminary data.</text>
</comment>
<dbReference type="Proteomes" id="UP000016761">
    <property type="component" value="Unassembled WGS sequence"/>
</dbReference>
<dbReference type="EMBL" id="AUSW01000035">
    <property type="protein sequence ID" value="ERL54345.1"/>
    <property type="molecule type" value="Genomic_DNA"/>
</dbReference>
<dbReference type="PATRIC" id="fig|1354303.4.peg.2451"/>
<protein>
    <submittedName>
        <fullName evidence="1">Uncharacterized protein</fullName>
    </submittedName>
</protein>
<dbReference type="STRING" id="1354303.M917_2493"/>
<reference evidence="1 2" key="1">
    <citation type="journal article" date="2013" name="Genome Announc.">
        <title>Draft Genome Sequence of Psychrobacter aquaticus Strain CMS 56T, Isolated from a Cyanobacterial Mat Sample Collected from Water Bodies in the McMurdo Dry Valley Region of Antarctica.</title>
        <authorList>
            <person name="Reddy G.S."/>
            <person name="Ara S."/>
            <person name="Singh A."/>
            <person name="Kumar Pinnaka A."/>
            <person name="Shivaji S."/>
        </authorList>
    </citation>
    <scope>NUCLEOTIDE SEQUENCE [LARGE SCALE GENOMIC DNA]</scope>
    <source>
        <strain evidence="1 2">CMS 56</strain>
    </source>
</reference>